<evidence type="ECO:0000259" key="5">
    <source>
        <dbReference type="PROSITE" id="PS50977"/>
    </source>
</evidence>
<dbReference type="Proteomes" id="UP000239480">
    <property type="component" value="Unassembled WGS sequence"/>
</dbReference>
<name>A0A2T0RHB5_9RHOB</name>
<sequence length="191" mass="21149">MPRLTKDQTYQKLRRAVIDEAVAKGFAATGVAGVVKRAKVSAGTVYVHFADKDDMLRSIYMETKAAFHEAVTAPRDMTDTKAMIRAMWDAMFDFVREDPKSFLFLEYGSTAGILTDDQKAITDSYAREIAAMFQRGVDSGVLAKLDTHLLSLLLVAPALQLARSAALNDQPPTDEIVQLTFERVWLSIANT</sequence>
<evidence type="ECO:0000256" key="4">
    <source>
        <dbReference type="PROSITE-ProRule" id="PRU00335"/>
    </source>
</evidence>
<evidence type="ECO:0000256" key="2">
    <source>
        <dbReference type="ARBA" id="ARBA00023125"/>
    </source>
</evidence>
<dbReference type="Gene3D" id="1.10.357.10">
    <property type="entry name" value="Tetracycline Repressor, domain 2"/>
    <property type="match status" value="1"/>
</dbReference>
<accession>A0A2T0RHB5</accession>
<dbReference type="PANTHER" id="PTHR30055:SF234">
    <property type="entry name" value="HTH-TYPE TRANSCRIPTIONAL REGULATOR BETI"/>
    <property type="match status" value="1"/>
</dbReference>
<feature type="domain" description="HTH tetR-type" evidence="5">
    <location>
        <begin position="7"/>
        <end position="67"/>
    </location>
</feature>
<dbReference type="GO" id="GO:0003700">
    <property type="term" value="F:DNA-binding transcription factor activity"/>
    <property type="evidence" value="ECO:0007669"/>
    <property type="project" value="TreeGrafter"/>
</dbReference>
<dbReference type="InterPro" id="IPR050109">
    <property type="entry name" value="HTH-type_TetR-like_transc_reg"/>
</dbReference>
<dbReference type="SUPFAM" id="SSF46689">
    <property type="entry name" value="Homeodomain-like"/>
    <property type="match status" value="1"/>
</dbReference>
<dbReference type="InterPro" id="IPR001647">
    <property type="entry name" value="HTH_TetR"/>
</dbReference>
<keyword evidence="7" id="KW-1185">Reference proteome</keyword>
<comment type="caution">
    <text evidence="6">The sequence shown here is derived from an EMBL/GenBank/DDBJ whole genome shotgun (WGS) entry which is preliminary data.</text>
</comment>
<dbReference type="InterPro" id="IPR054422">
    <property type="entry name" value="TetR-like_HI_0893_C"/>
</dbReference>
<keyword evidence="1" id="KW-0805">Transcription regulation</keyword>
<dbReference type="SUPFAM" id="SSF48498">
    <property type="entry name" value="Tetracyclin repressor-like, C-terminal domain"/>
    <property type="match status" value="1"/>
</dbReference>
<dbReference type="AlphaFoldDB" id="A0A2T0RHB5"/>
<keyword evidence="3" id="KW-0804">Transcription</keyword>
<dbReference type="PANTHER" id="PTHR30055">
    <property type="entry name" value="HTH-TYPE TRANSCRIPTIONAL REGULATOR RUTR"/>
    <property type="match status" value="1"/>
</dbReference>
<organism evidence="6 7">
    <name type="scientific">Aliiruegeria haliotis</name>
    <dbReference type="NCBI Taxonomy" id="1280846"/>
    <lineage>
        <taxon>Bacteria</taxon>
        <taxon>Pseudomonadati</taxon>
        <taxon>Pseudomonadota</taxon>
        <taxon>Alphaproteobacteria</taxon>
        <taxon>Rhodobacterales</taxon>
        <taxon>Roseobacteraceae</taxon>
        <taxon>Aliiruegeria</taxon>
    </lineage>
</organism>
<keyword evidence="2 4" id="KW-0238">DNA-binding</keyword>
<dbReference type="PROSITE" id="PS50977">
    <property type="entry name" value="HTH_TETR_2"/>
    <property type="match status" value="1"/>
</dbReference>
<dbReference type="EMBL" id="PVTD01000013">
    <property type="protein sequence ID" value="PRY20521.1"/>
    <property type="molecule type" value="Genomic_DNA"/>
</dbReference>
<dbReference type="Pfam" id="PF22604">
    <property type="entry name" value="TetR_HI_0893_C"/>
    <property type="match status" value="1"/>
</dbReference>
<evidence type="ECO:0000313" key="7">
    <source>
        <dbReference type="Proteomes" id="UP000239480"/>
    </source>
</evidence>
<dbReference type="Pfam" id="PF00440">
    <property type="entry name" value="TetR_N"/>
    <property type="match status" value="1"/>
</dbReference>
<dbReference type="GO" id="GO:0000976">
    <property type="term" value="F:transcription cis-regulatory region binding"/>
    <property type="evidence" value="ECO:0007669"/>
    <property type="project" value="TreeGrafter"/>
</dbReference>
<evidence type="ECO:0000313" key="6">
    <source>
        <dbReference type="EMBL" id="PRY20521.1"/>
    </source>
</evidence>
<dbReference type="InterPro" id="IPR009057">
    <property type="entry name" value="Homeodomain-like_sf"/>
</dbReference>
<dbReference type="RefSeq" id="WP_245925226.1">
    <property type="nucleotide sequence ID" value="NZ_PVTD01000013.1"/>
</dbReference>
<reference evidence="6 7" key="1">
    <citation type="submission" date="2018-03" db="EMBL/GenBank/DDBJ databases">
        <title>Genomic Encyclopedia of Archaeal and Bacterial Type Strains, Phase II (KMG-II): from individual species to whole genera.</title>
        <authorList>
            <person name="Goeker M."/>
        </authorList>
    </citation>
    <scope>NUCLEOTIDE SEQUENCE [LARGE SCALE GENOMIC DNA]</scope>
    <source>
        <strain evidence="6 7">DSM 29328</strain>
    </source>
</reference>
<dbReference type="InterPro" id="IPR036271">
    <property type="entry name" value="Tet_transcr_reg_TetR-rel_C_sf"/>
</dbReference>
<gene>
    <name evidence="6" type="ORF">CLV78_113120</name>
</gene>
<evidence type="ECO:0000256" key="3">
    <source>
        <dbReference type="ARBA" id="ARBA00023163"/>
    </source>
</evidence>
<evidence type="ECO:0000256" key="1">
    <source>
        <dbReference type="ARBA" id="ARBA00023015"/>
    </source>
</evidence>
<proteinExistence type="predicted"/>
<protein>
    <submittedName>
        <fullName evidence="6">TetR family transcriptional regulator</fullName>
    </submittedName>
</protein>
<feature type="DNA-binding region" description="H-T-H motif" evidence="4">
    <location>
        <begin position="30"/>
        <end position="49"/>
    </location>
</feature>